<dbReference type="PANTHER" id="PTHR46954:SF1">
    <property type="entry name" value="C2H2-TYPE DOMAIN-CONTAINING PROTEIN"/>
    <property type="match status" value="1"/>
</dbReference>
<sequence>MSDEQKTNEEFISTFYSNIPLSKKATCRGTVTVEFDIAHIILTNNNSANFLYQRYIKSYVAVFKGAKETAYLKGNQQWKNLKAAGDNENIEKEIHRLTLEQKLKQPKTLFTVWGRQSTTNTNPIHNSKSIMYSVVTGTDTTTKTDNTNTSSASDSSLSKKLSNRTTHPDAVAAYNLAVYDQIGQPSIEDRGQKSLLGPLFYRYFLEVIIEIASRGAAADPCRSSDLISPCMTLDELIERLKERDFVLSCSATYLRSGKHDSSTAETNHHNFSLLFDSKEFEPVMKINGQCKPIVIICVDGGPDENPRYAKTLVGGVNLFKKYQLDCLFVVSNCPGRSAFNMVERRMAPLSNQLAGECLVEVWNELTIDYYSVACRYIEPVDKKDSSSLLNPNTLDVNWLQIHVRQSQYLLQIIKSAAMKRHKRLHSSKYLKQQKAIIVKKEKQVQVIDGDDSESGEESEDDNILQNKTNIIPGTPLIENIFDCLAKTKVIPYDRFIQVTRVVVDDPSSHVARQALNMKSLHLTKYVLKILPGERSKTVKTLWNKHDINKKNGKNHVGLKKLQAKHLRSKLTDFDRF</sequence>
<feature type="region of interest" description="Disordered" evidence="1">
    <location>
        <begin position="141"/>
        <end position="164"/>
    </location>
</feature>
<dbReference type="InterPro" id="IPR014722">
    <property type="entry name" value="Rib_uL2_dom2"/>
</dbReference>
<proteinExistence type="predicted"/>
<reference evidence="3" key="1">
    <citation type="submission" date="2021-02" db="EMBL/GenBank/DDBJ databases">
        <authorList>
            <person name="Nowell W R."/>
        </authorList>
    </citation>
    <scope>NUCLEOTIDE SEQUENCE</scope>
</reference>
<dbReference type="GO" id="GO:0003735">
    <property type="term" value="F:structural constituent of ribosome"/>
    <property type="evidence" value="ECO:0007669"/>
    <property type="project" value="InterPro"/>
</dbReference>
<dbReference type="GO" id="GO:0006412">
    <property type="term" value="P:translation"/>
    <property type="evidence" value="ECO:0007669"/>
    <property type="project" value="InterPro"/>
</dbReference>
<accession>A0A818T207</accession>
<dbReference type="EMBL" id="CAJOBE010000659">
    <property type="protein sequence ID" value="CAF3671390.1"/>
    <property type="molecule type" value="Genomic_DNA"/>
</dbReference>
<dbReference type="InterPro" id="IPR002784">
    <property type="entry name" value="Ribosomal_eL14_dom"/>
</dbReference>
<evidence type="ECO:0000256" key="1">
    <source>
        <dbReference type="SAM" id="MobiDB-lite"/>
    </source>
</evidence>
<evidence type="ECO:0000259" key="2">
    <source>
        <dbReference type="Pfam" id="PF01929"/>
    </source>
</evidence>
<dbReference type="Proteomes" id="UP000663874">
    <property type="component" value="Unassembled WGS sequence"/>
</dbReference>
<dbReference type="PANTHER" id="PTHR46954">
    <property type="entry name" value="C2H2-TYPE DOMAIN-CONTAINING PROTEIN"/>
    <property type="match status" value="1"/>
</dbReference>
<feature type="domain" description="Large ribosomal subunit protein eL14" evidence="2">
    <location>
        <begin position="512"/>
        <end position="576"/>
    </location>
</feature>
<organism evidence="3 4">
    <name type="scientific">Rotaria sordida</name>
    <dbReference type="NCBI Taxonomy" id="392033"/>
    <lineage>
        <taxon>Eukaryota</taxon>
        <taxon>Metazoa</taxon>
        <taxon>Spiralia</taxon>
        <taxon>Gnathifera</taxon>
        <taxon>Rotifera</taxon>
        <taxon>Eurotatoria</taxon>
        <taxon>Bdelloidea</taxon>
        <taxon>Philodinida</taxon>
        <taxon>Philodinidae</taxon>
        <taxon>Rotaria</taxon>
    </lineage>
</organism>
<name>A0A818T207_9BILA</name>
<dbReference type="Pfam" id="PF01929">
    <property type="entry name" value="Ribosomal_L14e"/>
    <property type="match status" value="1"/>
</dbReference>
<dbReference type="Gene3D" id="2.30.30.30">
    <property type="match status" value="1"/>
</dbReference>
<comment type="caution">
    <text evidence="3">The sequence shown here is derived from an EMBL/GenBank/DDBJ whole genome shotgun (WGS) entry which is preliminary data.</text>
</comment>
<dbReference type="AlphaFoldDB" id="A0A818T207"/>
<dbReference type="GO" id="GO:0005840">
    <property type="term" value="C:ribosome"/>
    <property type="evidence" value="ECO:0007669"/>
    <property type="project" value="InterPro"/>
</dbReference>
<evidence type="ECO:0000313" key="4">
    <source>
        <dbReference type="Proteomes" id="UP000663874"/>
    </source>
</evidence>
<evidence type="ECO:0000313" key="3">
    <source>
        <dbReference type="EMBL" id="CAF3671390.1"/>
    </source>
</evidence>
<dbReference type="CDD" id="cd23702">
    <property type="entry name" value="eL14"/>
    <property type="match status" value="1"/>
</dbReference>
<feature type="compositionally biased region" description="Low complexity" evidence="1">
    <location>
        <begin position="141"/>
        <end position="160"/>
    </location>
</feature>
<protein>
    <recommendedName>
        <fullName evidence="2">Large ribosomal subunit protein eL14 domain-containing protein</fullName>
    </recommendedName>
</protein>
<gene>
    <name evidence="3" type="ORF">FNK824_LOCUS7220</name>
</gene>